<evidence type="ECO:0000256" key="3">
    <source>
        <dbReference type="SAM" id="Phobius"/>
    </source>
</evidence>
<evidence type="ECO:0000259" key="4">
    <source>
        <dbReference type="Pfam" id="PF10502"/>
    </source>
</evidence>
<dbReference type="InterPro" id="IPR036286">
    <property type="entry name" value="LexA/Signal_pep-like_sf"/>
</dbReference>
<dbReference type="Proteomes" id="UP000186096">
    <property type="component" value="Unassembled WGS sequence"/>
</dbReference>
<keyword evidence="3" id="KW-1133">Transmembrane helix</keyword>
<feature type="transmembrane region" description="Helical" evidence="3">
    <location>
        <begin position="49"/>
        <end position="70"/>
    </location>
</feature>
<feature type="domain" description="Peptidase S26" evidence="4">
    <location>
        <begin position="160"/>
        <end position="196"/>
    </location>
</feature>
<keyword evidence="3" id="KW-0472">Membrane</keyword>
<organism evidence="5 6">
    <name type="scientific">Microbispora rosea</name>
    <dbReference type="NCBI Taxonomy" id="58117"/>
    <lineage>
        <taxon>Bacteria</taxon>
        <taxon>Bacillati</taxon>
        <taxon>Actinomycetota</taxon>
        <taxon>Actinomycetes</taxon>
        <taxon>Streptosporangiales</taxon>
        <taxon>Streptosporangiaceae</taxon>
        <taxon>Microbispora</taxon>
    </lineage>
</organism>
<evidence type="ECO:0000256" key="2">
    <source>
        <dbReference type="PIRSR" id="PIRSR600223-1"/>
    </source>
</evidence>
<dbReference type="PANTHER" id="PTHR43390:SF8">
    <property type="entry name" value="SIGNAL PEPTIDASE I"/>
    <property type="match status" value="1"/>
</dbReference>
<feature type="domain" description="Peptidase S26" evidence="4">
    <location>
        <begin position="59"/>
        <end position="147"/>
    </location>
</feature>
<feature type="active site" evidence="2">
    <location>
        <position position="83"/>
    </location>
</feature>
<keyword evidence="6" id="KW-1185">Reference proteome</keyword>
<dbReference type="InterPro" id="IPR000223">
    <property type="entry name" value="Pept_S26A_signal_pept_1"/>
</dbReference>
<dbReference type="GO" id="GO:0004252">
    <property type="term" value="F:serine-type endopeptidase activity"/>
    <property type="evidence" value="ECO:0007669"/>
    <property type="project" value="InterPro"/>
</dbReference>
<dbReference type="PRINTS" id="PR00727">
    <property type="entry name" value="LEADERPTASE"/>
</dbReference>
<keyword evidence="3" id="KW-0812">Transmembrane</keyword>
<dbReference type="GO" id="GO:0005886">
    <property type="term" value="C:plasma membrane"/>
    <property type="evidence" value="ECO:0007669"/>
    <property type="project" value="UniProtKB-SubCell"/>
</dbReference>
<dbReference type="SUPFAM" id="SSF51306">
    <property type="entry name" value="LexA/Signal peptidase"/>
    <property type="match status" value="1"/>
</dbReference>
<dbReference type="PANTHER" id="PTHR43390">
    <property type="entry name" value="SIGNAL PEPTIDASE I"/>
    <property type="match status" value="1"/>
</dbReference>
<proteinExistence type="predicted"/>
<dbReference type="Pfam" id="PF10502">
    <property type="entry name" value="Peptidase_S26"/>
    <property type="match status" value="2"/>
</dbReference>
<dbReference type="InterPro" id="IPR019533">
    <property type="entry name" value="Peptidase_S26"/>
</dbReference>
<dbReference type="GO" id="GO:0006465">
    <property type="term" value="P:signal peptide processing"/>
    <property type="evidence" value="ECO:0007669"/>
    <property type="project" value="InterPro"/>
</dbReference>
<gene>
    <name evidence="5" type="ORF">SAMN05421833_14013</name>
</gene>
<dbReference type="CDD" id="cd06462">
    <property type="entry name" value="Peptidase_S24_S26"/>
    <property type="match status" value="1"/>
</dbReference>
<evidence type="ECO:0000313" key="6">
    <source>
        <dbReference type="Proteomes" id="UP000186096"/>
    </source>
</evidence>
<feature type="active site" evidence="2">
    <location>
        <position position="137"/>
    </location>
</feature>
<evidence type="ECO:0000313" key="5">
    <source>
        <dbReference type="EMBL" id="SIS21405.1"/>
    </source>
</evidence>
<dbReference type="AlphaFoldDB" id="A0A1N7H945"/>
<dbReference type="STRING" id="58117.SAMN05421833_14013"/>
<comment type="subcellular location">
    <subcellularLocation>
        <location evidence="1">Cell membrane</location>
        <topology evidence="1">Single-pass type II membrane protein</topology>
    </subcellularLocation>
</comment>
<dbReference type="EMBL" id="FTNI01000040">
    <property type="protein sequence ID" value="SIS21405.1"/>
    <property type="molecule type" value="Genomic_DNA"/>
</dbReference>
<accession>A0A1N7H945</accession>
<reference evidence="6" key="1">
    <citation type="submission" date="2017-01" db="EMBL/GenBank/DDBJ databases">
        <authorList>
            <person name="Varghese N."/>
            <person name="Submissions S."/>
        </authorList>
    </citation>
    <scope>NUCLEOTIDE SEQUENCE [LARGE SCALE GENOMIC DNA]</scope>
    <source>
        <strain evidence="6">ATCC 12950</strain>
    </source>
</reference>
<dbReference type="Gene3D" id="2.10.109.10">
    <property type="entry name" value="Umud Fragment, subunit A"/>
    <property type="match status" value="1"/>
</dbReference>
<name>A0A1N7H945_9ACTN</name>
<protein>
    <submittedName>
        <fullName evidence="5">Signal peptidase I</fullName>
    </submittedName>
</protein>
<evidence type="ECO:0000256" key="1">
    <source>
        <dbReference type="ARBA" id="ARBA00004401"/>
    </source>
</evidence>
<sequence>MLGAAFAAVARRLRAVRQEPRNRGAGGAQPGPGRITIGCRAERLIMQHLVISLLSPAVVAAGVAAGVAAARRRFVVVRVAGTSMVPTYQPGDRVLIRRGGRAVLRRGQVVVFRRLQPGGAGSSGRASGLRETEWLIKRVAAMPGDRVPDQVAPGVHAAPGDVVPAGRLVVLGDGPTSRDSRHWGYLPVSEVLGVVIRRLS</sequence>